<protein>
    <submittedName>
        <fullName evidence="1">Uncharacterized protein</fullName>
    </submittedName>
</protein>
<dbReference type="EMBL" id="JSYJ01000061">
    <property type="protein sequence ID" value="KHM94460.1"/>
    <property type="molecule type" value="Genomic_DNA"/>
</dbReference>
<reference evidence="1 2" key="1">
    <citation type="submission" date="2014-11" db="EMBL/GenBank/DDBJ databases">
        <title>Draft Genome Sequences of Xanthomonas vesicatoria Strains from the Balkan Peninsula.</title>
        <authorList>
            <person name="Vancheva T."/>
            <person name="Lefeuvre P."/>
            <person name="Bogatzevska N."/>
            <person name="Moncheva P."/>
            <person name="Koebnik R."/>
        </authorList>
    </citation>
    <scope>NUCLEOTIDE SEQUENCE [LARGE SCALE GENOMIC DNA]</scope>
    <source>
        <strain evidence="1 2">53M</strain>
    </source>
</reference>
<dbReference type="AlphaFoldDB" id="A0AAJ0IY23"/>
<dbReference type="Proteomes" id="UP000030969">
    <property type="component" value="Unassembled WGS sequence"/>
</dbReference>
<evidence type="ECO:0000313" key="1">
    <source>
        <dbReference type="EMBL" id="KHM94460.1"/>
    </source>
</evidence>
<proteinExistence type="predicted"/>
<evidence type="ECO:0000313" key="2">
    <source>
        <dbReference type="Proteomes" id="UP000030969"/>
    </source>
</evidence>
<accession>A0AAJ0IY23</accession>
<name>A0AAJ0IY23_9XANT</name>
<gene>
    <name evidence="1" type="ORF">OR61_11545</name>
</gene>
<comment type="caution">
    <text evidence="1">The sequence shown here is derived from an EMBL/GenBank/DDBJ whole genome shotgun (WGS) entry which is preliminary data.</text>
</comment>
<sequence length="111" mass="12377">MRVLHTDAPVARPFKSYRIATLHGEHRADQRTWRACTSSTSGTGPLCIRKDAHSTMHSPPLIPLHLPQHGDVPQRIAADRDQIGIAAWRNGSDVVTAPRASWQERQQSSPR</sequence>
<organism evidence="1 2">
    <name type="scientific">Xanthomonas vesicatoria</name>
    <dbReference type="NCBI Taxonomy" id="56460"/>
    <lineage>
        <taxon>Bacteria</taxon>
        <taxon>Pseudomonadati</taxon>
        <taxon>Pseudomonadota</taxon>
        <taxon>Gammaproteobacteria</taxon>
        <taxon>Lysobacterales</taxon>
        <taxon>Lysobacteraceae</taxon>
        <taxon>Xanthomonas</taxon>
    </lineage>
</organism>